<dbReference type="GO" id="GO:0035269">
    <property type="term" value="P:protein O-linked glycosylation via mannose"/>
    <property type="evidence" value="ECO:0007669"/>
    <property type="project" value="InterPro"/>
</dbReference>
<dbReference type="GO" id="GO:0005794">
    <property type="term" value="C:Golgi apparatus"/>
    <property type="evidence" value="ECO:0007669"/>
    <property type="project" value="TreeGrafter"/>
</dbReference>
<dbReference type="InterPro" id="IPR057538">
    <property type="entry name" value="RXYLT1_C"/>
</dbReference>
<proteinExistence type="predicted"/>
<protein>
    <recommendedName>
        <fullName evidence="1">RXYLT1 C-terminal domain-containing protein</fullName>
    </recommendedName>
</protein>
<feature type="domain" description="RXYLT1 C-terminal" evidence="1">
    <location>
        <begin position="309"/>
        <end position="361"/>
    </location>
</feature>
<reference evidence="2" key="1">
    <citation type="submission" date="2020-06" db="EMBL/GenBank/DDBJ databases">
        <authorList>
            <consortium name="Plant Systems Biology data submission"/>
        </authorList>
    </citation>
    <scope>NUCLEOTIDE SEQUENCE</scope>
    <source>
        <strain evidence="2">D6</strain>
    </source>
</reference>
<dbReference type="Proteomes" id="UP001153069">
    <property type="component" value="Unassembled WGS sequence"/>
</dbReference>
<dbReference type="InterPro" id="IPR055286">
    <property type="entry name" value="RXYLT1-like"/>
</dbReference>
<dbReference type="AlphaFoldDB" id="A0A9N8ES88"/>
<sequence>MKAPTVHLHLRKKALVMGLFAISLVTSIYHSYLSLSDVIAWADQQTPEDRYDGFPISLENNAGTKNRNSTTISDSEMSTSLLAKQFYENHYASITTLINKSTALLWKPRSENPFAPFKDELENPFVIPWRRPVDFRTRLDSSHYIVWRDICSAVKAFHKHRTRPDYKPLPQILTLRMNENWGEFSEYIPNRTTDNTRYTGLTGEQVWRQKGCTRQDILAFLDHDDTRAVVTTQHSLLDHPKIFSLPLGLMTLDPGLVSLLRELRQPSTLPKDAERPQLLMVNSNPRPMRVDTINTVLNNFQALGVKNTYNSQAKNGSKTYAAELRRSKFILSPSGMGLDCYRHWEAIHMGTIPVLEHLNRTTDAWFRTLGDLPVAWIDSFDNLTPEFLQSEYKRIMGRTDYNYQKLTRQWWIHRIKSTLL</sequence>
<gene>
    <name evidence="2" type="ORF">SEMRO_1806_G298860.1</name>
</gene>
<evidence type="ECO:0000259" key="1">
    <source>
        <dbReference type="Pfam" id="PF24785"/>
    </source>
</evidence>
<evidence type="ECO:0000313" key="2">
    <source>
        <dbReference type="EMBL" id="CAB9526296.1"/>
    </source>
</evidence>
<dbReference type="OrthoDB" id="45254at2759"/>
<evidence type="ECO:0000313" key="3">
    <source>
        <dbReference type="Proteomes" id="UP001153069"/>
    </source>
</evidence>
<dbReference type="PANTHER" id="PTHR15576">
    <property type="entry name" value="RIBITOL-5-PHOSPHATE XYLOSYLTRANSFERASE 1"/>
    <property type="match status" value="1"/>
</dbReference>
<keyword evidence="3" id="KW-1185">Reference proteome</keyword>
<dbReference type="GO" id="GO:0120053">
    <property type="term" value="F:ribitol beta-1,4-xylosyltransferase activity"/>
    <property type="evidence" value="ECO:0007669"/>
    <property type="project" value="InterPro"/>
</dbReference>
<dbReference type="PANTHER" id="PTHR15576:SF1">
    <property type="entry name" value="RIBITOL-5-PHOSPHATE XYLOSYLTRANSFERASE 1"/>
    <property type="match status" value="1"/>
</dbReference>
<dbReference type="Pfam" id="PF24785">
    <property type="entry name" value="RXYLT1_C"/>
    <property type="match status" value="1"/>
</dbReference>
<dbReference type="EMBL" id="CAICTM010001804">
    <property type="protein sequence ID" value="CAB9526296.1"/>
    <property type="molecule type" value="Genomic_DNA"/>
</dbReference>
<organism evidence="2 3">
    <name type="scientific">Seminavis robusta</name>
    <dbReference type="NCBI Taxonomy" id="568900"/>
    <lineage>
        <taxon>Eukaryota</taxon>
        <taxon>Sar</taxon>
        <taxon>Stramenopiles</taxon>
        <taxon>Ochrophyta</taxon>
        <taxon>Bacillariophyta</taxon>
        <taxon>Bacillariophyceae</taxon>
        <taxon>Bacillariophycidae</taxon>
        <taxon>Naviculales</taxon>
        <taxon>Naviculaceae</taxon>
        <taxon>Seminavis</taxon>
    </lineage>
</organism>
<comment type="caution">
    <text evidence="2">The sequence shown here is derived from an EMBL/GenBank/DDBJ whole genome shotgun (WGS) entry which is preliminary data.</text>
</comment>
<accession>A0A9N8ES88</accession>
<name>A0A9N8ES88_9STRA</name>